<evidence type="ECO:0000313" key="4">
    <source>
        <dbReference type="EMBL" id="GHA26172.1"/>
    </source>
</evidence>
<evidence type="ECO:0000259" key="3">
    <source>
        <dbReference type="Pfam" id="PF13239"/>
    </source>
</evidence>
<evidence type="ECO:0000313" key="5">
    <source>
        <dbReference type="Proteomes" id="UP000610456"/>
    </source>
</evidence>
<organism evidence="4 5">
    <name type="scientific">Salinimicrobium marinum</name>
    <dbReference type="NCBI Taxonomy" id="680283"/>
    <lineage>
        <taxon>Bacteria</taxon>
        <taxon>Pseudomonadati</taxon>
        <taxon>Bacteroidota</taxon>
        <taxon>Flavobacteriia</taxon>
        <taxon>Flavobacteriales</taxon>
        <taxon>Flavobacteriaceae</taxon>
        <taxon>Salinimicrobium</taxon>
    </lineage>
</organism>
<accession>A0A918S6M7</accession>
<dbReference type="EMBL" id="BMXB01000001">
    <property type="protein sequence ID" value="GHA26172.1"/>
    <property type="molecule type" value="Genomic_DNA"/>
</dbReference>
<gene>
    <name evidence="4" type="ORF">GCM10007103_04380</name>
</gene>
<dbReference type="Pfam" id="PF13239">
    <property type="entry name" value="2TM"/>
    <property type="match status" value="1"/>
</dbReference>
<evidence type="ECO:0000256" key="1">
    <source>
        <dbReference type="SAM" id="MobiDB-lite"/>
    </source>
</evidence>
<protein>
    <recommendedName>
        <fullName evidence="3">2TM domain-containing protein</fullName>
    </recommendedName>
</protein>
<keyword evidence="5" id="KW-1185">Reference proteome</keyword>
<feature type="transmembrane region" description="Helical" evidence="2">
    <location>
        <begin position="31"/>
        <end position="53"/>
    </location>
</feature>
<name>A0A918S6M7_9FLAO</name>
<sequence length="160" mass="18880">MAFKKNKSSIDPEQREMIEKAQERAKQKRRLIQHFIFFLIGSVIFIILNAFLEYGQDIQPFGLDWFVWAIIIWAVILLLHVYNVFVTNRFLGKDWENSQIDRLVAKQRKRIEELERKVEKDHPLPDPETRRTIPETNPQPKPYTNPGGNDPIDPDKPVNS</sequence>
<keyword evidence="2" id="KW-0812">Transmembrane</keyword>
<proteinExistence type="predicted"/>
<feature type="domain" description="2TM" evidence="3">
    <location>
        <begin position="19"/>
        <end position="104"/>
    </location>
</feature>
<reference evidence="4" key="1">
    <citation type="journal article" date="2014" name="Int. J. Syst. Evol. Microbiol.">
        <title>Complete genome sequence of Corynebacterium casei LMG S-19264T (=DSM 44701T), isolated from a smear-ripened cheese.</title>
        <authorList>
            <consortium name="US DOE Joint Genome Institute (JGI-PGF)"/>
            <person name="Walter F."/>
            <person name="Albersmeier A."/>
            <person name="Kalinowski J."/>
            <person name="Ruckert C."/>
        </authorList>
    </citation>
    <scope>NUCLEOTIDE SEQUENCE</scope>
    <source>
        <strain evidence="4">KCTC 12719</strain>
    </source>
</reference>
<feature type="region of interest" description="Disordered" evidence="1">
    <location>
        <begin position="114"/>
        <end position="160"/>
    </location>
</feature>
<dbReference type="AlphaFoldDB" id="A0A918S6M7"/>
<keyword evidence="2" id="KW-1133">Transmembrane helix</keyword>
<comment type="caution">
    <text evidence="4">The sequence shown here is derived from an EMBL/GenBank/DDBJ whole genome shotgun (WGS) entry which is preliminary data.</text>
</comment>
<dbReference type="Proteomes" id="UP000610456">
    <property type="component" value="Unassembled WGS sequence"/>
</dbReference>
<reference evidence="4" key="2">
    <citation type="submission" date="2020-09" db="EMBL/GenBank/DDBJ databases">
        <authorList>
            <person name="Sun Q."/>
            <person name="Kim S."/>
        </authorList>
    </citation>
    <scope>NUCLEOTIDE SEQUENCE</scope>
    <source>
        <strain evidence="4">KCTC 12719</strain>
    </source>
</reference>
<feature type="transmembrane region" description="Helical" evidence="2">
    <location>
        <begin position="65"/>
        <end position="85"/>
    </location>
</feature>
<dbReference type="InterPro" id="IPR025698">
    <property type="entry name" value="2TM_dom"/>
</dbReference>
<feature type="compositionally biased region" description="Basic and acidic residues" evidence="1">
    <location>
        <begin position="114"/>
        <end position="133"/>
    </location>
</feature>
<dbReference type="RefSeq" id="WP_229793627.1">
    <property type="nucleotide sequence ID" value="NZ_BMXB01000001.1"/>
</dbReference>
<keyword evidence="2" id="KW-0472">Membrane</keyword>
<evidence type="ECO:0000256" key="2">
    <source>
        <dbReference type="SAM" id="Phobius"/>
    </source>
</evidence>